<comment type="similarity">
    <text evidence="1">Belongs to the tRNA pseudouridine synthase TruA family.</text>
</comment>
<dbReference type="GO" id="GO:0031119">
    <property type="term" value="P:tRNA pseudouridine synthesis"/>
    <property type="evidence" value="ECO:0007669"/>
    <property type="project" value="TreeGrafter"/>
</dbReference>
<dbReference type="Gene3D" id="3.30.70.660">
    <property type="entry name" value="Pseudouridine synthase I, catalytic domain, C-terminal subdomain"/>
    <property type="match status" value="1"/>
</dbReference>
<gene>
    <name evidence="6" type="ORF">B0A55_10153</name>
</gene>
<feature type="domain" description="Pseudouridine synthase I TruA alpha/beta" evidence="5">
    <location>
        <begin position="283"/>
        <end position="401"/>
    </location>
</feature>
<dbReference type="GO" id="GO:0009982">
    <property type="term" value="F:pseudouridine synthase activity"/>
    <property type="evidence" value="ECO:0007669"/>
    <property type="project" value="InterPro"/>
</dbReference>
<evidence type="ECO:0000313" key="6">
    <source>
        <dbReference type="EMBL" id="TKA65955.1"/>
    </source>
</evidence>
<dbReference type="InterPro" id="IPR020103">
    <property type="entry name" value="PsdUridine_synth_cat_dom_sf"/>
</dbReference>
<organism evidence="6 7">
    <name type="scientific">Friedmanniomyces simplex</name>
    <dbReference type="NCBI Taxonomy" id="329884"/>
    <lineage>
        <taxon>Eukaryota</taxon>
        <taxon>Fungi</taxon>
        <taxon>Dikarya</taxon>
        <taxon>Ascomycota</taxon>
        <taxon>Pezizomycotina</taxon>
        <taxon>Dothideomycetes</taxon>
        <taxon>Dothideomycetidae</taxon>
        <taxon>Mycosphaerellales</taxon>
        <taxon>Teratosphaeriaceae</taxon>
        <taxon>Friedmanniomyces</taxon>
    </lineage>
</organism>
<protein>
    <recommendedName>
        <fullName evidence="5">Pseudouridine synthase I TruA alpha/beta domain-containing protein</fullName>
    </recommendedName>
</protein>
<dbReference type="SUPFAM" id="SSF55120">
    <property type="entry name" value="Pseudouridine synthase"/>
    <property type="match status" value="1"/>
</dbReference>
<feature type="compositionally biased region" description="Basic residues" evidence="4">
    <location>
        <begin position="52"/>
        <end position="61"/>
    </location>
</feature>
<evidence type="ECO:0000256" key="4">
    <source>
        <dbReference type="SAM" id="MobiDB-lite"/>
    </source>
</evidence>
<dbReference type="InterPro" id="IPR020097">
    <property type="entry name" value="PsdUridine_synth_TruA_a/b_dom"/>
</dbReference>
<dbReference type="EMBL" id="NAJQ01000691">
    <property type="protein sequence ID" value="TKA65955.1"/>
    <property type="molecule type" value="Genomic_DNA"/>
</dbReference>
<dbReference type="HAMAP" id="MF_00171">
    <property type="entry name" value="TruA"/>
    <property type="match status" value="1"/>
</dbReference>
<dbReference type="PANTHER" id="PTHR11142">
    <property type="entry name" value="PSEUDOURIDYLATE SYNTHASE"/>
    <property type="match status" value="1"/>
</dbReference>
<proteinExistence type="inferred from homology"/>
<evidence type="ECO:0000313" key="7">
    <source>
        <dbReference type="Proteomes" id="UP000309340"/>
    </source>
</evidence>
<evidence type="ECO:0000259" key="5">
    <source>
        <dbReference type="Pfam" id="PF01416"/>
    </source>
</evidence>
<keyword evidence="3" id="KW-0413">Isomerase</keyword>
<keyword evidence="7" id="KW-1185">Reference proteome</keyword>
<dbReference type="InterPro" id="IPR020095">
    <property type="entry name" value="PsdUridine_synth_TruA_C"/>
</dbReference>
<dbReference type="GO" id="GO:0005737">
    <property type="term" value="C:cytoplasm"/>
    <property type="evidence" value="ECO:0007669"/>
    <property type="project" value="TreeGrafter"/>
</dbReference>
<dbReference type="OrthoDB" id="25767at2759"/>
<dbReference type="InterPro" id="IPR020094">
    <property type="entry name" value="TruA/RsuA/RluB/E/F_N"/>
</dbReference>
<sequence length="567" mass="62818">MASTQDQPDYTTYTHADLLRRVTDLETQLRRLNNTAQQPSPTPPVSAAIDWKKKKTPKKPPKPFDPSKHHARLIALKFAYLGGNYNGFEHHANNPTPLPTVEEAVWKALRKTRLIFPEFGVGKDEGEVCWEGCEYSKCGRTDKGVSAFGQVVGIRVRSCRPKGKDGGSDGGNCAQDGDVLDGGDSVVMNTNAGPLEGVPSHDGGTTETPWDPIRDEIPYIQLLNRVLPPDIRILAWCPHPPADFSARFNCKERRYRYFFTNPAYATAPGSHEGRLDIERMQLAAEKLEGLHDFRNMCKVDASKQIANFERRIFHAGIHRHSPDSASTGSWLDPELYYFEVRGSAFLWHQVRHMVAVLFLVGQGYEQPDLVHHLLDVAKCPGKPVYEMADDRPLVLWDCIFPDAAQLSERDHGRSNGNGGAAGYIDTLEWVQVGDAAGGRDPAKRVVPGSDDGKYGPNGIMDSLWALWRKRKIDEVLAESLMGAVAQMRGNPALPATPTNGEPHGLVEVPGRSDRIFDGSEHPRTVGRYVPVMQRDRNDAPDVVNARYAVRKGLAPRHNGHAPAVDVE</sequence>
<dbReference type="PANTHER" id="PTHR11142:SF5">
    <property type="entry name" value="TRNA PSEUDOURIDINE(38_39) SYNTHASE"/>
    <property type="match status" value="1"/>
</dbReference>
<accession>A0A4U0WW08</accession>
<evidence type="ECO:0000256" key="3">
    <source>
        <dbReference type="ARBA" id="ARBA00023235"/>
    </source>
</evidence>
<dbReference type="STRING" id="329884.A0A4U0WW08"/>
<dbReference type="GO" id="GO:0005634">
    <property type="term" value="C:nucleus"/>
    <property type="evidence" value="ECO:0007669"/>
    <property type="project" value="TreeGrafter"/>
</dbReference>
<dbReference type="Gene3D" id="3.30.70.580">
    <property type="entry name" value="Pseudouridine synthase I, catalytic domain, N-terminal subdomain"/>
    <property type="match status" value="1"/>
</dbReference>
<evidence type="ECO:0000256" key="1">
    <source>
        <dbReference type="ARBA" id="ARBA00009375"/>
    </source>
</evidence>
<name>A0A4U0WW08_9PEZI</name>
<feature type="compositionally biased region" description="Polar residues" evidence="4">
    <location>
        <begin position="30"/>
        <end position="39"/>
    </location>
</feature>
<dbReference type="GO" id="GO:1990481">
    <property type="term" value="P:mRNA pseudouridine synthesis"/>
    <property type="evidence" value="ECO:0007669"/>
    <property type="project" value="TreeGrafter"/>
</dbReference>
<reference evidence="6 7" key="1">
    <citation type="submission" date="2017-03" db="EMBL/GenBank/DDBJ databases">
        <title>Genomes of endolithic fungi from Antarctica.</title>
        <authorList>
            <person name="Coleine C."/>
            <person name="Masonjones S."/>
            <person name="Stajich J.E."/>
        </authorList>
    </citation>
    <scope>NUCLEOTIDE SEQUENCE [LARGE SCALE GENOMIC DNA]</scope>
    <source>
        <strain evidence="6 7">CCFEE 5184</strain>
    </source>
</reference>
<dbReference type="InterPro" id="IPR001406">
    <property type="entry name" value="PsdUridine_synth_TruA"/>
</dbReference>
<dbReference type="Pfam" id="PF01416">
    <property type="entry name" value="PseudoU_synth_1"/>
    <property type="match status" value="1"/>
</dbReference>
<dbReference type="CDD" id="cd02569">
    <property type="entry name" value="PseudoU_synth_ScPus3"/>
    <property type="match status" value="1"/>
</dbReference>
<comment type="caution">
    <text evidence="6">The sequence shown here is derived from an EMBL/GenBank/DDBJ whole genome shotgun (WGS) entry which is preliminary data.</text>
</comment>
<dbReference type="Proteomes" id="UP000309340">
    <property type="component" value="Unassembled WGS sequence"/>
</dbReference>
<dbReference type="AlphaFoldDB" id="A0A4U0WW08"/>
<evidence type="ECO:0000256" key="2">
    <source>
        <dbReference type="ARBA" id="ARBA00022694"/>
    </source>
</evidence>
<dbReference type="GO" id="GO:0003723">
    <property type="term" value="F:RNA binding"/>
    <property type="evidence" value="ECO:0007669"/>
    <property type="project" value="InterPro"/>
</dbReference>
<dbReference type="InterPro" id="IPR041707">
    <property type="entry name" value="Pus3-like"/>
</dbReference>
<keyword evidence="2" id="KW-0819">tRNA processing</keyword>
<feature type="region of interest" description="Disordered" evidence="4">
    <location>
        <begin position="30"/>
        <end position="67"/>
    </location>
</feature>